<dbReference type="Pfam" id="PF13041">
    <property type="entry name" value="PPR_2"/>
    <property type="match status" value="2"/>
</dbReference>
<feature type="repeat" description="PPR" evidence="3">
    <location>
        <begin position="329"/>
        <end position="363"/>
    </location>
</feature>
<gene>
    <name evidence="5" type="ORF">Syun_022117</name>
</gene>
<dbReference type="InterPro" id="IPR011990">
    <property type="entry name" value="TPR-like_helical_dom_sf"/>
</dbReference>
<protein>
    <recommendedName>
        <fullName evidence="4">EF-hand domain-containing protein</fullName>
    </recommendedName>
</protein>
<feature type="domain" description="EF-hand" evidence="4">
    <location>
        <begin position="17"/>
        <end position="52"/>
    </location>
</feature>
<dbReference type="NCBIfam" id="TIGR00756">
    <property type="entry name" value="PPR"/>
    <property type="match status" value="2"/>
</dbReference>
<dbReference type="PROSITE" id="PS51375">
    <property type="entry name" value="PPR"/>
    <property type="match status" value="2"/>
</dbReference>
<feature type="domain" description="EF-hand" evidence="4">
    <location>
        <begin position="123"/>
        <end position="158"/>
    </location>
</feature>
<dbReference type="SUPFAM" id="SSF47473">
    <property type="entry name" value="EF-hand"/>
    <property type="match status" value="1"/>
</dbReference>
<dbReference type="FunFam" id="1.10.238.10:FF:000178">
    <property type="entry name" value="Calmodulin-2 A"/>
    <property type="match status" value="1"/>
</dbReference>
<organism evidence="5 6">
    <name type="scientific">Stephania yunnanensis</name>
    <dbReference type="NCBI Taxonomy" id="152371"/>
    <lineage>
        <taxon>Eukaryota</taxon>
        <taxon>Viridiplantae</taxon>
        <taxon>Streptophyta</taxon>
        <taxon>Embryophyta</taxon>
        <taxon>Tracheophyta</taxon>
        <taxon>Spermatophyta</taxon>
        <taxon>Magnoliopsida</taxon>
        <taxon>Ranunculales</taxon>
        <taxon>Menispermaceae</taxon>
        <taxon>Menispermoideae</taxon>
        <taxon>Cissampelideae</taxon>
        <taxon>Stephania</taxon>
    </lineage>
</organism>
<proteinExistence type="predicted"/>
<keyword evidence="6" id="KW-1185">Reference proteome</keyword>
<sequence length="420" mass="46734">MATKGQEKLNSVGGESESMADLEKVFKSFDANGDGKISAEELKKVLSALGSETSAEELKKMMEEIDTDGDGFVDLKEFAEFYRGGCGGDRELRDAFEMYDQDKNGKISAKELYEVLKSLGEKCSMKDCGRMISSVDKDGDGSVNFEEFKKMMTNENNIYSYHFMTDVLRDCISSGDLQTANAVHARLIKSDHRGSMISLWNQILNLNRQGGRIVYTRKLFESMPDRDTVSYNTIISAYARCDQDVVECMQLFIRMQEECVEPNHITVAALIGASARLRDLYLVEVMHGLVMQCGWSTNEFVGSVLVDAYAKRARLEDAVRAFEEISEADLVSWNVMINGCACNGSKELASSVFSRMRREGMSLNSFTLASMTKICSEPSDLSRGMQLHGCIVKAGLRHETPVSNALITMYSKCEEGMLSA</sequence>
<keyword evidence="1" id="KW-0677">Repeat</keyword>
<dbReference type="PROSITE" id="PS50222">
    <property type="entry name" value="EF_HAND_2"/>
    <property type="match status" value="4"/>
</dbReference>
<dbReference type="Gene3D" id="1.25.40.10">
    <property type="entry name" value="Tetratricopeptide repeat domain"/>
    <property type="match status" value="2"/>
</dbReference>
<reference evidence="5 6" key="1">
    <citation type="submission" date="2024-01" db="EMBL/GenBank/DDBJ databases">
        <title>Genome assemblies of Stephania.</title>
        <authorList>
            <person name="Yang L."/>
        </authorList>
    </citation>
    <scope>NUCLEOTIDE SEQUENCE [LARGE SCALE GENOMIC DNA]</scope>
    <source>
        <strain evidence="5">YNDBR</strain>
        <tissue evidence="5">Leaf</tissue>
    </source>
</reference>
<dbReference type="InterPro" id="IPR002048">
    <property type="entry name" value="EF_hand_dom"/>
</dbReference>
<dbReference type="CDD" id="cd00051">
    <property type="entry name" value="EFh"/>
    <property type="match status" value="2"/>
</dbReference>
<evidence type="ECO:0000259" key="4">
    <source>
        <dbReference type="PROSITE" id="PS50222"/>
    </source>
</evidence>
<feature type="repeat" description="PPR" evidence="3">
    <location>
        <begin position="227"/>
        <end position="262"/>
    </location>
</feature>
<dbReference type="GO" id="GO:0043226">
    <property type="term" value="C:organelle"/>
    <property type="evidence" value="ECO:0007669"/>
    <property type="project" value="UniProtKB-ARBA"/>
</dbReference>
<dbReference type="EMBL" id="JBBNAF010000009">
    <property type="protein sequence ID" value="KAK9115320.1"/>
    <property type="molecule type" value="Genomic_DNA"/>
</dbReference>
<dbReference type="PANTHER" id="PTHR47926:SF342">
    <property type="entry name" value="TETRATRICOPEPTIDE-LIKE HELICAL DOMAIN-CONTAINING PROTEIN-RELATED"/>
    <property type="match status" value="1"/>
</dbReference>
<dbReference type="SMART" id="SM00054">
    <property type="entry name" value="EFh"/>
    <property type="match status" value="4"/>
</dbReference>
<dbReference type="Pfam" id="PF13499">
    <property type="entry name" value="EF-hand_7"/>
    <property type="match status" value="2"/>
</dbReference>
<dbReference type="AlphaFoldDB" id="A0AAP0IHN0"/>
<dbReference type="GO" id="GO:0009451">
    <property type="term" value="P:RNA modification"/>
    <property type="evidence" value="ECO:0007669"/>
    <property type="project" value="InterPro"/>
</dbReference>
<accession>A0AAP0IHN0</accession>
<comment type="caution">
    <text evidence="5">The sequence shown here is derived from an EMBL/GenBank/DDBJ whole genome shotgun (WGS) entry which is preliminary data.</text>
</comment>
<dbReference type="GO" id="GO:0005509">
    <property type="term" value="F:calcium ion binding"/>
    <property type="evidence" value="ECO:0007669"/>
    <property type="project" value="InterPro"/>
</dbReference>
<dbReference type="GO" id="GO:0003723">
    <property type="term" value="F:RNA binding"/>
    <property type="evidence" value="ECO:0007669"/>
    <property type="project" value="InterPro"/>
</dbReference>
<dbReference type="Pfam" id="PF01535">
    <property type="entry name" value="PPR"/>
    <property type="match status" value="1"/>
</dbReference>
<dbReference type="Proteomes" id="UP001420932">
    <property type="component" value="Unassembled WGS sequence"/>
</dbReference>
<evidence type="ECO:0000256" key="1">
    <source>
        <dbReference type="ARBA" id="ARBA00022737"/>
    </source>
</evidence>
<dbReference type="PANTHER" id="PTHR47926">
    <property type="entry name" value="PENTATRICOPEPTIDE REPEAT-CONTAINING PROTEIN"/>
    <property type="match status" value="1"/>
</dbReference>
<dbReference type="InterPro" id="IPR046960">
    <property type="entry name" value="PPR_At4g14850-like_plant"/>
</dbReference>
<feature type="domain" description="EF-hand" evidence="4">
    <location>
        <begin position="53"/>
        <end position="83"/>
    </location>
</feature>
<dbReference type="Gene3D" id="1.10.238.10">
    <property type="entry name" value="EF-hand"/>
    <property type="match status" value="2"/>
</dbReference>
<keyword evidence="2" id="KW-0106">Calcium</keyword>
<evidence type="ECO:0000256" key="2">
    <source>
        <dbReference type="ARBA" id="ARBA00022837"/>
    </source>
</evidence>
<dbReference type="PROSITE" id="PS00018">
    <property type="entry name" value="EF_HAND_1"/>
    <property type="match status" value="3"/>
</dbReference>
<evidence type="ECO:0000256" key="3">
    <source>
        <dbReference type="PROSITE-ProRule" id="PRU00708"/>
    </source>
</evidence>
<dbReference type="InterPro" id="IPR002885">
    <property type="entry name" value="PPR_rpt"/>
</dbReference>
<dbReference type="InterPro" id="IPR018247">
    <property type="entry name" value="EF_Hand_1_Ca_BS"/>
</dbReference>
<feature type="domain" description="EF-hand" evidence="4">
    <location>
        <begin position="87"/>
        <end position="122"/>
    </location>
</feature>
<evidence type="ECO:0000313" key="5">
    <source>
        <dbReference type="EMBL" id="KAK9115320.1"/>
    </source>
</evidence>
<evidence type="ECO:0000313" key="6">
    <source>
        <dbReference type="Proteomes" id="UP001420932"/>
    </source>
</evidence>
<name>A0AAP0IHN0_9MAGN</name>
<dbReference type="InterPro" id="IPR011992">
    <property type="entry name" value="EF-hand-dom_pair"/>
</dbReference>